<keyword evidence="5" id="KW-0963">Cytoplasm</keyword>
<accession>A0A803J3E4</accession>
<evidence type="ECO:0000256" key="3">
    <source>
        <dbReference type="ARBA" id="ARBA00008848"/>
    </source>
</evidence>
<gene>
    <name evidence="8" type="primary">tbccd1</name>
</gene>
<dbReference type="AlphaFoldDB" id="A0A803J3E4"/>
<dbReference type="GeneTree" id="ENSGT00470000042284"/>
<evidence type="ECO:0000256" key="5">
    <source>
        <dbReference type="ARBA" id="ARBA00022490"/>
    </source>
</evidence>
<comment type="similarity">
    <text evidence="3">Belongs to the TBCC family.</text>
</comment>
<dbReference type="SMART" id="SM00673">
    <property type="entry name" value="CARP"/>
    <property type="match status" value="2"/>
</dbReference>
<evidence type="ECO:0000256" key="4">
    <source>
        <dbReference type="ARBA" id="ARBA00017559"/>
    </source>
</evidence>
<keyword evidence="6" id="KW-0206">Cytoskeleton</keyword>
<dbReference type="InterPro" id="IPR017901">
    <property type="entry name" value="C-CAP_CF_C-like"/>
</dbReference>
<dbReference type="InterPro" id="IPR006599">
    <property type="entry name" value="CARP_motif"/>
</dbReference>
<dbReference type="Bgee" id="ENSXETG00000013351">
    <property type="expression patterns" value="Expressed in egg cell and 12 other cell types or tissues"/>
</dbReference>
<feature type="domain" description="C-CAP/cofactor C-like" evidence="7">
    <location>
        <begin position="304"/>
        <end position="435"/>
    </location>
</feature>
<proteinExistence type="inferred from homology"/>
<reference evidence="8" key="1">
    <citation type="journal article" date="2010" name="Science">
        <title>The genome of the Western clawed frog Xenopus tropicalis.</title>
        <authorList>
            <person name="Hellsten U."/>
            <person name="Harland R.M."/>
            <person name="Gilchrist M.J."/>
            <person name="Hendrix D."/>
            <person name="Jurka J."/>
            <person name="Kapitonov V."/>
            <person name="Ovcharenko I."/>
            <person name="Putnam N.H."/>
            <person name="Shu S."/>
            <person name="Taher L."/>
            <person name="Blitz I.L."/>
            <person name="Blumberg B."/>
            <person name="Dichmann D.S."/>
            <person name="Dubchak I."/>
            <person name="Amaya E."/>
            <person name="Detter J.C."/>
            <person name="Fletcher R."/>
            <person name="Gerhard D.S."/>
            <person name="Goodstein D."/>
            <person name="Graves T."/>
            <person name="Grigoriev I.V."/>
            <person name="Grimwood J."/>
            <person name="Kawashima T."/>
            <person name="Lindquist E."/>
            <person name="Lucas S.M."/>
            <person name="Mead P.E."/>
            <person name="Mitros T."/>
            <person name="Ogino H."/>
            <person name="Ohta Y."/>
            <person name="Poliakov A.V."/>
            <person name="Pollet N."/>
            <person name="Robert J."/>
            <person name="Salamov A."/>
            <person name="Sater A.K."/>
            <person name="Schmutz J."/>
            <person name="Terry A."/>
            <person name="Vize P.D."/>
            <person name="Warren W.C."/>
            <person name="Wells D."/>
            <person name="Wills A."/>
            <person name="Wilson R.K."/>
            <person name="Zimmerman L.B."/>
            <person name="Zorn A.M."/>
            <person name="Grainger R."/>
            <person name="Grammer T."/>
            <person name="Khokha M.K."/>
            <person name="Richardson P.M."/>
            <person name="Rokhsar D.S."/>
        </authorList>
    </citation>
    <scope>NUCLEOTIDE SEQUENCE [LARGE SCALE GENOMIC DNA]</scope>
    <source>
        <strain evidence="8">Nigerian</strain>
    </source>
</reference>
<evidence type="ECO:0000259" key="7">
    <source>
        <dbReference type="PROSITE" id="PS51329"/>
    </source>
</evidence>
<dbReference type="GO" id="GO:0005813">
    <property type="term" value="C:centrosome"/>
    <property type="evidence" value="ECO:0007669"/>
    <property type="project" value="UniProtKB-SubCell"/>
</dbReference>
<dbReference type="Xenbase" id="XB-GENE-5736157">
    <property type="gene designation" value="tbccd1"/>
</dbReference>
<evidence type="ECO:0000256" key="1">
    <source>
        <dbReference type="ARBA" id="ARBA00004300"/>
    </source>
</evidence>
<evidence type="ECO:0000256" key="6">
    <source>
        <dbReference type="ARBA" id="ARBA00023212"/>
    </source>
</evidence>
<dbReference type="SUPFAM" id="SSF69340">
    <property type="entry name" value="C-terminal domain of adenylylcyclase associated protein"/>
    <property type="match status" value="1"/>
</dbReference>
<dbReference type="InterPro" id="IPR012945">
    <property type="entry name" value="Tubulin-bd_cofactor_C_dom"/>
</dbReference>
<protein>
    <recommendedName>
        <fullName evidence="4">TBCC domain-containing protein 1</fullName>
    </recommendedName>
</protein>
<comment type="subcellular location">
    <subcellularLocation>
        <location evidence="1">Cytoplasm</location>
        <location evidence="1">Cytoskeleton</location>
        <location evidence="1">Microtubule organizing center</location>
        <location evidence="1">Centrosome</location>
    </subcellularLocation>
    <subcellularLocation>
        <location evidence="2">Cytoplasm</location>
        <location evidence="2">Cytoskeleton</location>
        <location evidence="2">Spindle pole</location>
    </subcellularLocation>
</comment>
<dbReference type="InterPro" id="IPR036223">
    <property type="entry name" value="CAP_C_sf"/>
</dbReference>
<dbReference type="Ensembl" id="ENSXETT00000114415">
    <property type="protein sequence ID" value="ENSXETP00000102347"/>
    <property type="gene ID" value="ENSXETG00000013351"/>
</dbReference>
<organism evidence="8">
    <name type="scientific">Xenopus tropicalis</name>
    <name type="common">Western clawed frog</name>
    <name type="synonym">Silurana tropicalis</name>
    <dbReference type="NCBI Taxonomy" id="8364"/>
    <lineage>
        <taxon>Eukaryota</taxon>
        <taxon>Metazoa</taxon>
        <taxon>Chordata</taxon>
        <taxon>Craniata</taxon>
        <taxon>Vertebrata</taxon>
        <taxon>Euteleostomi</taxon>
        <taxon>Amphibia</taxon>
        <taxon>Batrachia</taxon>
        <taxon>Anura</taxon>
        <taxon>Pipoidea</taxon>
        <taxon>Pipidae</taxon>
        <taxon>Xenopodinae</taxon>
        <taxon>Xenopus</taxon>
        <taxon>Silurana</taxon>
    </lineage>
</organism>
<dbReference type="Gene3D" id="2.160.20.70">
    <property type="match status" value="1"/>
</dbReference>
<name>A0A803J3E4_XENTR</name>
<dbReference type="PANTHER" id="PTHR16052">
    <property type="entry name" value="TBCC DOMAIN-CONTAINING PROTEIN 1"/>
    <property type="match status" value="1"/>
</dbReference>
<dbReference type="InterPro" id="IPR016098">
    <property type="entry name" value="CAP/MinC_C"/>
</dbReference>
<dbReference type="InterPro" id="IPR039589">
    <property type="entry name" value="TBCC1"/>
</dbReference>
<dbReference type="PANTHER" id="PTHR16052:SF0">
    <property type="entry name" value="TBCC DOMAIN-CONTAINING PROTEIN 1"/>
    <property type="match status" value="1"/>
</dbReference>
<dbReference type="PROSITE" id="PS51329">
    <property type="entry name" value="C_CAP_COFACTOR_C"/>
    <property type="match status" value="1"/>
</dbReference>
<evidence type="ECO:0000256" key="2">
    <source>
        <dbReference type="ARBA" id="ARBA00004647"/>
    </source>
</evidence>
<evidence type="ECO:0000313" key="8">
    <source>
        <dbReference type="Ensembl" id="ENSXETP00000102347"/>
    </source>
</evidence>
<dbReference type="Pfam" id="PF07986">
    <property type="entry name" value="TBCC"/>
    <property type="match status" value="1"/>
</dbReference>
<sequence>MDDSRVQLWVKTDPFLLGALQIPPPEKFSMHYLRKMATYVRTRASEGCYPRLCWCMWRHIACGKLQILEETAWLYFETFLSVFERSVAESLNWAEVASTCPSSEKYEEVKSKLSVDTLKFMLFLYIQQINKISLRSPLIGNEWPSPRGRSPISDFAAQSSFYNKVWDDYSHYNFIHNHLTYILELLMEPNQLSKVSQFSHCILISAEVVTALGFVIEGTVDKNRVVNAFLDLAIWQPVQIKSGFIETLGSFSFQKLQAWIKECLVINPFGITSCIKSGTKLSWAQQVDGLNKRAKVACNTYKVPHTHRMVVMSQISKQTLAKSSKTLVDARVKIHRCSDCYIYLLSPLRSVTVEKCQNCTIVLGPVQTVLHIQMCYNVKIIAVCQRLSLLSTTNCTFHVLTPTRPLFYCGNQGVVLAPFHISYSMLEDHMAHTGLATVPNSWDRPFFFSTESSNSHIWRLLLPEEFFTFVVPFEMEGDTTEIPGGLPPAYSTSVQQRQQKIRMWQETVKDAGLTRFCLVYAVQFWPPCLKKSINEL</sequence>
<reference evidence="8" key="2">
    <citation type="submission" date="2021-03" db="UniProtKB">
        <authorList>
            <consortium name="Ensembl"/>
        </authorList>
    </citation>
    <scope>IDENTIFICATION</scope>
</reference>
<dbReference type="GO" id="GO:0000922">
    <property type="term" value="C:spindle pole"/>
    <property type="evidence" value="ECO:0007669"/>
    <property type="project" value="UniProtKB-SubCell"/>
</dbReference>